<dbReference type="Proteomes" id="UP000530038">
    <property type="component" value="Unassembled WGS sequence"/>
</dbReference>
<keyword evidence="3" id="KW-0564">Palmitate</keyword>
<evidence type="ECO:0000256" key="2">
    <source>
        <dbReference type="ARBA" id="ARBA00007613"/>
    </source>
</evidence>
<protein>
    <submittedName>
        <fullName evidence="4">Efflux transporter outer membrane subunit</fullName>
    </submittedName>
</protein>
<dbReference type="SUPFAM" id="SSF56954">
    <property type="entry name" value="Outer membrane efflux proteins (OEP)"/>
    <property type="match status" value="1"/>
</dbReference>
<comment type="caution">
    <text evidence="4">The sequence shown here is derived from an EMBL/GenBank/DDBJ whole genome shotgun (WGS) entry which is preliminary data.</text>
</comment>
<reference evidence="4 5" key="1">
    <citation type="submission" date="2020-07" db="EMBL/GenBank/DDBJ databases">
        <title>Characterization of Pectobacterium aroidearum strains causing soft rot on Amorphophallus konjac.</title>
        <authorList>
            <person name="Xie H."/>
        </authorList>
    </citation>
    <scope>NUCLEOTIDE SEQUENCE [LARGE SCALE GENOMIC DNA]</scope>
    <source>
        <strain evidence="4 5">MY10</strain>
    </source>
</reference>
<keyword evidence="5" id="KW-1185">Reference proteome</keyword>
<dbReference type="Gene3D" id="2.20.200.10">
    <property type="entry name" value="Outer membrane efflux proteins (OEP)"/>
    <property type="match status" value="1"/>
</dbReference>
<accession>A0ABR5ZAE6</accession>
<keyword evidence="3" id="KW-0472">Membrane</keyword>
<evidence type="ECO:0000313" key="4">
    <source>
        <dbReference type="EMBL" id="MBA5231485.1"/>
    </source>
</evidence>
<dbReference type="Gene3D" id="1.20.1600.10">
    <property type="entry name" value="Outer membrane efflux proteins (OEP)"/>
    <property type="match status" value="1"/>
</dbReference>
<evidence type="ECO:0000256" key="3">
    <source>
        <dbReference type="RuleBase" id="RU362097"/>
    </source>
</evidence>
<keyword evidence="3" id="KW-0449">Lipoprotein</keyword>
<sequence>MIGTIIMTMAGCTALPSRLDSSSGDSSVTGKWHATLPEGAPLEDPGLWWRQFDDPLLLSLLEAAQAASSTIAEAGARIADARVQWVSDGAVLIPSVEVNSSSVRGRVDTNEPTGTVSSIGLMSSWELDLFGGNRAGLKASRSRLASSEANWHAAKIAIAAEVATQYSRLRACEARLEQVTQDAQSRLHTAHLTGLVSRAGLAAPIIYQQAKASAAQGETLRVQQEEQCDLWLKMLVSLSGMDEVALRQSLKADSGTLPRPAAIQVPVIPAKVLAQRPDVRAAEQDVIAAGADVVQADARRLPRISLSGSIGFQQIGMGGMRTDGRVWQIGPVAISMPLFDGGQGRANADAARIRQQAVRTTYAAVIREAIREVESALVELDGSSKRKESAQTSVDGFSHAYLSWQSMYKAGMASLLELEDARRSKAEAQRAFIDAEEQQVLAWISLYRALGGGWKVEQMQYTLASESEPVEAEK</sequence>
<name>A0ABR5ZAE6_9GAMM</name>
<organism evidence="4 5">
    <name type="scientific">Pectobacterium aroidearum</name>
    <dbReference type="NCBI Taxonomy" id="1201031"/>
    <lineage>
        <taxon>Bacteria</taxon>
        <taxon>Pseudomonadati</taxon>
        <taxon>Pseudomonadota</taxon>
        <taxon>Gammaproteobacteria</taxon>
        <taxon>Enterobacterales</taxon>
        <taxon>Pectobacteriaceae</taxon>
        <taxon>Pectobacterium</taxon>
    </lineage>
</organism>
<keyword evidence="3" id="KW-1134">Transmembrane beta strand</keyword>
<evidence type="ECO:0000256" key="1">
    <source>
        <dbReference type="ARBA" id="ARBA00004459"/>
    </source>
</evidence>
<dbReference type="PANTHER" id="PTHR30203">
    <property type="entry name" value="OUTER MEMBRANE CATION EFFLUX PROTEIN"/>
    <property type="match status" value="1"/>
</dbReference>
<dbReference type="RefSeq" id="WP_181838304.1">
    <property type="nucleotide sequence ID" value="NZ_JACERK010000002.1"/>
</dbReference>
<keyword evidence="3" id="KW-0812">Transmembrane</keyword>
<dbReference type="InterPro" id="IPR010131">
    <property type="entry name" value="MdtP/NodT-like"/>
</dbReference>
<proteinExistence type="inferred from homology"/>
<comment type="similarity">
    <text evidence="2 3">Belongs to the outer membrane factor (OMF) (TC 1.B.17) family.</text>
</comment>
<dbReference type="PANTHER" id="PTHR30203:SF29">
    <property type="entry name" value="PROTEIN CYAE"/>
    <property type="match status" value="1"/>
</dbReference>
<evidence type="ECO:0000313" key="5">
    <source>
        <dbReference type="Proteomes" id="UP000530038"/>
    </source>
</evidence>
<dbReference type="Pfam" id="PF02321">
    <property type="entry name" value="OEP"/>
    <property type="match status" value="2"/>
</dbReference>
<dbReference type="EMBL" id="JACERK010000002">
    <property type="protein sequence ID" value="MBA5231485.1"/>
    <property type="molecule type" value="Genomic_DNA"/>
</dbReference>
<gene>
    <name evidence="4" type="ORF">H2Y56_05050</name>
</gene>
<dbReference type="InterPro" id="IPR003423">
    <property type="entry name" value="OMP_efflux"/>
</dbReference>
<dbReference type="NCBIfam" id="TIGR01845">
    <property type="entry name" value="outer_NodT"/>
    <property type="match status" value="1"/>
</dbReference>
<comment type="subcellular location">
    <subcellularLocation>
        <location evidence="1 3">Cell outer membrane</location>
        <topology evidence="1 3">Lipid-anchor</topology>
    </subcellularLocation>
</comment>